<feature type="compositionally biased region" description="Basic residues" evidence="1">
    <location>
        <begin position="1"/>
        <end position="10"/>
    </location>
</feature>
<gene>
    <name evidence="2" type="ORF">B9479_006573</name>
</gene>
<accession>A0A5D3ARV9</accession>
<keyword evidence="3" id="KW-1185">Reference proteome</keyword>
<evidence type="ECO:0000313" key="2">
    <source>
        <dbReference type="EMBL" id="TYJ52810.1"/>
    </source>
</evidence>
<comment type="caution">
    <text evidence="2">The sequence shown here is derived from an EMBL/GenBank/DDBJ whole genome shotgun (WGS) entry which is preliminary data.</text>
</comment>
<protein>
    <submittedName>
        <fullName evidence="2">Uncharacterized protein</fullName>
    </submittedName>
</protein>
<organism evidence="2 3">
    <name type="scientific">Cryptococcus floricola</name>
    <dbReference type="NCBI Taxonomy" id="2591691"/>
    <lineage>
        <taxon>Eukaryota</taxon>
        <taxon>Fungi</taxon>
        <taxon>Dikarya</taxon>
        <taxon>Basidiomycota</taxon>
        <taxon>Agaricomycotina</taxon>
        <taxon>Tremellomycetes</taxon>
        <taxon>Tremellales</taxon>
        <taxon>Cryptococcaceae</taxon>
        <taxon>Cryptococcus</taxon>
    </lineage>
</organism>
<feature type="region of interest" description="Disordered" evidence="1">
    <location>
        <begin position="1"/>
        <end position="34"/>
    </location>
</feature>
<proteinExistence type="predicted"/>
<name>A0A5D3ARV9_9TREE</name>
<evidence type="ECO:0000256" key="1">
    <source>
        <dbReference type="SAM" id="MobiDB-lite"/>
    </source>
</evidence>
<dbReference type="AlphaFoldDB" id="A0A5D3ARV9"/>
<evidence type="ECO:0000313" key="3">
    <source>
        <dbReference type="Proteomes" id="UP000322245"/>
    </source>
</evidence>
<dbReference type="EMBL" id="NIDF01000115">
    <property type="protein sequence ID" value="TYJ52810.1"/>
    <property type="molecule type" value="Genomic_DNA"/>
</dbReference>
<sequence>MSKPTGRTHRALSSVADTLFPGSRYPDPRVTHPSAKTGADELVIKMHSLINLTDRQETEYRHTNFKGTKEELRTQSYYTEPYIDPDIEILEKAPASVNESTGPPRSRFEGEPLVPTQYHQPLLDYHDPWPRFPLTLAARSVGADRHYMFPRSALSFDVFDMANSRIPTDPEVEEEWVLKVKSNVIIPGTLRSVFDVKEASYFDGLQDAGERWKLDRVEWMGHGSW</sequence>
<reference evidence="2 3" key="1">
    <citation type="submission" date="2017-05" db="EMBL/GenBank/DDBJ databases">
        <title>The Genome Sequence of Tsuchiyaea wingfieldii DSM 27421.</title>
        <authorList>
            <person name="Cuomo C."/>
            <person name="Passer A."/>
            <person name="Billmyre B."/>
            <person name="Heitman J."/>
        </authorList>
    </citation>
    <scope>NUCLEOTIDE SEQUENCE [LARGE SCALE GENOMIC DNA]</scope>
    <source>
        <strain evidence="2 3">DSM 27421</strain>
    </source>
</reference>
<dbReference type="Proteomes" id="UP000322245">
    <property type="component" value="Unassembled WGS sequence"/>
</dbReference>